<organism evidence="2 3">
    <name type="scientific">Trichinella patagoniensis</name>
    <dbReference type="NCBI Taxonomy" id="990121"/>
    <lineage>
        <taxon>Eukaryota</taxon>
        <taxon>Metazoa</taxon>
        <taxon>Ecdysozoa</taxon>
        <taxon>Nematoda</taxon>
        <taxon>Enoplea</taxon>
        <taxon>Dorylaimia</taxon>
        <taxon>Trichinellida</taxon>
        <taxon>Trichinellidae</taxon>
        <taxon>Trichinella</taxon>
    </lineage>
</organism>
<feature type="compositionally biased region" description="Gly residues" evidence="1">
    <location>
        <begin position="1"/>
        <end position="11"/>
    </location>
</feature>
<evidence type="ECO:0000313" key="3">
    <source>
        <dbReference type="Proteomes" id="UP000054783"/>
    </source>
</evidence>
<dbReference type="EMBL" id="JYDQ01000306">
    <property type="protein sequence ID" value="KRY08856.1"/>
    <property type="molecule type" value="Genomic_DNA"/>
</dbReference>
<feature type="region of interest" description="Disordered" evidence="1">
    <location>
        <begin position="1"/>
        <end position="24"/>
    </location>
</feature>
<feature type="region of interest" description="Disordered" evidence="1">
    <location>
        <begin position="158"/>
        <end position="191"/>
    </location>
</feature>
<evidence type="ECO:0000313" key="2">
    <source>
        <dbReference type="EMBL" id="KRY08856.1"/>
    </source>
</evidence>
<dbReference type="Proteomes" id="UP000054783">
    <property type="component" value="Unassembled WGS sequence"/>
</dbReference>
<reference evidence="2 3" key="1">
    <citation type="submission" date="2015-01" db="EMBL/GenBank/DDBJ databases">
        <title>Evolution of Trichinella species and genotypes.</title>
        <authorList>
            <person name="Korhonen P.K."/>
            <person name="Edoardo P."/>
            <person name="Giuseppe L.R."/>
            <person name="Gasser R.B."/>
        </authorList>
    </citation>
    <scope>NUCLEOTIDE SEQUENCE [LARGE SCALE GENOMIC DNA]</scope>
    <source>
        <strain evidence="2">ISS2496</strain>
    </source>
</reference>
<comment type="caution">
    <text evidence="2">The sequence shown here is derived from an EMBL/GenBank/DDBJ whole genome shotgun (WGS) entry which is preliminary data.</text>
</comment>
<gene>
    <name evidence="2" type="ORF">T12_15415</name>
</gene>
<keyword evidence="3" id="KW-1185">Reference proteome</keyword>
<accession>A0A0V0Z922</accession>
<evidence type="ECO:0000256" key="1">
    <source>
        <dbReference type="SAM" id="MobiDB-lite"/>
    </source>
</evidence>
<protein>
    <submittedName>
        <fullName evidence="2">Uncharacterized protein</fullName>
    </submittedName>
</protein>
<feature type="region of interest" description="Disordered" evidence="1">
    <location>
        <begin position="36"/>
        <end position="89"/>
    </location>
</feature>
<name>A0A0V0Z922_9BILA</name>
<proteinExistence type="predicted"/>
<dbReference type="AlphaFoldDB" id="A0A0V0Z922"/>
<feature type="compositionally biased region" description="Polar residues" evidence="1">
    <location>
        <begin position="181"/>
        <end position="191"/>
    </location>
</feature>
<sequence>MEGRPGQGCGSSGPTVGEAGCDTRKAVPLATRMEGNGMLPVRWSGPHSTGLSPATCRNPAGECSEQRKQGPPSTGDKGTPSRTITVGDGTAVNLGVRSWELSKAPSYSALGEGCTSAAREYGRCSWEAGGEGYTSPWCRTWSYRGSWVRPSSIFRQGDRLANRGDDDDERLWGQDCPRPGPSQSNEQPTTV</sequence>